<dbReference type="EMBL" id="JABFAF010000007">
    <property type="protein sequence ID" value="MBA0859120.1"/>
    <property type="molecule type" value="Genomic_DNA"/>
</dbReference>
<protein>
    <submittedName>
        <fullName evidence="1">Uncharacterized protein</fullName>
    </submittedName>
</protein>
<evidence type="ECO:0000313" key="2">
    <source>
        <dbReference type="Proteomes" id="UP000593576"/>
    </source>
</evidence>
<gene>
    <name evidence="1" type="ORF">Goshw_003503</name>
</gene>
<evidence type="ECO:0000313" key="1">
    <source>
        <dbReference type="EMBL" id="MBA0859120.1"/>
    </source>
</evidence>
<comment type="caution">
    <text evidence="1">The sequence shown here is derived from an EMBL/GenBank/DDBJ whole genome shotgun (WGS) entry which is preliminary data.</text>
</comment>
<feature type="non-terminal residue" evidence="1">
    <location>
        <position position="1"/>
    </location>
</feature>
<accession>A0A7J9LK40</accession>
<dbReference type="Proteomes" id="UP000593576">
    <property type="component" value="Unassembled WGS sequence"/>
</dbReference>
<organism evidence="1 2">
    <name type="scientific">Gossypium schwendimanii</name>
    <name type="common">Cotton</name>
    <dbReference type="NCBI Taxonomy" id="34291"/>
    <lineage>
        <taxon>Eukaryota</taxon>
        <taxon>Viridiplantae</taxon>
        <taxon>Streptophyta</taxon>
        <taxon>Embryophyta</taxon>
        <taxon>Tracheophyta</taxon>
        <taxon>Spermatophyta</taxon>
        <taxon>Magnoliopsida</taxon>
        <taxon>eudicotyledons</taxon>
        <taxon>Gunneridae</taxon>
        <taxon>Pentapetalae</taxon>
        <taxon>rosids</taxon>
        <taxon>malvids</taxon>
        <taxon>Malvales</taxon>
        <taxon>Malvaceae</taxon>
        <taxon>Malvoideae</taxon>
        <taxon>Gossypium</taxon>
    </lineage>
</organism>
<keyword evidence="2" id="KW-1185">Reference proteome</keyword>
<proteinExistence type="predicted"/>
<sequence>MNERASERSLKVRRRKRAKGVQGVGSTCARDGCCKRCARVMWGQRLGGGGVHVSCGSTLEPKKQGKRAFRGPCIVMGQTGHCHFGGQIQRVGLNLTDSLVLTRVRNLAVD</sequence>
<reference evidence="1 2" key="1">
    <citation type="journal article" date="2019" name="Genome Biol. Evol.">
        <title>Insights into the evolution of the New World diploid cottons (Gossypium, subgenus Houzingenia) based on genome sequencing.</title>
        <authorList>
            <person name="Grover C.E."/>
            <person name="Arick M.A. 2nd"/>
            <person name="Thrash A."/>
            <person name="Conover J.L."/>
            <person name="Sanders W.S."/>
            <person name="Peterson D.G."/>
            <person name="Frelichowski J.E."/>
            <person name="Scheffler J.A."/>
            <person name="Scheffler B.E."/>
            <person name="Wendel J.F."/>
        </authorList>
    </citation>
    <scope>NUCLEOTIDE SEQUENCE [LARGE SCALE GENOMIC DNA]</scope>
    <source>
        <strain evidence="1">1</strain>
        <tissue evidence="1">Leaf</tissue>
    </source>
</reference>
<dbReference type="AlphaFoldDB" id="A0A7J9LK40"/>
<name>A0A7J9LK40_GOSSC</name>